<dbReference type="InterPro" id="IPR024930">
    <property type="entry name" value="Skp_dom_sf"/>
</dbReference>
<sequence length="202" mass="22308">MTFQPSQIASKRMRAFFAGIVLALGTLGAAHAQNILVINEETILTESQVGQHIASQLEVIGREIQTELEAAAQPLTQENEALQAETSALSQDAIQQRPDLMQRIQQLQQNAQQLERLRRVRQQELVATERQALQPVLQTLQTVLQELVNERSATVLLDRSQVVYAADSIDVTAAVIERLNQRIQTTPVTRVRAPEGGSGNGQ</sequence>
<dbReference type="PANTHER" id="PTHR35089">
    <property type="entry name" value="CHAPERONE PROTEIN SKP"/>
    <property type="match status" value="1"/>
</dbReference>
<dbReference type="KEGG" id="gak:X907_1767"/>
<dbReference type="RefSeq" id="WP_233352269.1">
    <property type="nucleotide sequence ID" value="NZ_BMFB01000003.1"/>
</dbReference>
<protein>
    <submittedName>
        <fullName evidence="5">Outer membrane chaperone Skp</fullName>
    </submittedName>
</protein>
<dbReference type="SUPFAM" id="SSF111384">
    <property type="entry name" value="OmpH-like"/>
    <property type="match status" value="1"/>
</dbReference>
<dbReference type="GO" id="GO:0051082">
    <property type="term" value="F:unfolded protein binding"/>
    <property type="evidence" value="ECO:0007669"/>
    <property type="project" value="InterPro"/>
</dbReference>
<evidence type="ECO:0000313" key="5">
    <source>
        <dbReference type="EMBL" id="AZU04298.1"/>
    </source>
</evidence>
<feature type="chain" id="PRO_5019248577" evidence="4">
    <location>
        <begin position="33"/>
        <end position="202"/>
    </location>
</feature>
<keyword evidence="3" id="KW-0175">Coiled coil</keyword>
<evidence type="ECO:0000256" key="1">
    <source>
        <dbReference type="ARBA" id="ARBA00009091"/>
    </source>
</evidence>
<dbReference type="InterPro" id="IPR005632">
    <property type="entry name" value="Chaperone_Skp"/>
</dbReference>
<dbReference type="Pfam" id="PF03938">
    <property type="entry name" value="OmpH"/>
    <property type="match status" value="1"/>
</dbReference>
<dbReference type="AlphaFoldDB" id="A0A3T0EBF4"/>
<dbReference type="EMBL" id="CP018911">
    <property type="protein sequence ID" value="AZU04298.1"/>
    <property type="molecule type" value="Genomic_DNA"/>
</dbReference>
<name>A0A3T0EBF4_9PROT</name>
<organism evidence="5 6">
    <name type="scientific">Glycocaulis alkaliphilus</name>
    <dbReference type="NCBI Taxonomy" id="1434191"/>
    <lineage>
        <taxon>Bacteria</taxon>
        <taxon>Pseudomonadati</taxon>
        <taxon>Pseudomonadota</taxon>
        <taxon>Alphaproteobacteria</taxon>
        <taxon>Maricaulales</taxon>
        <taxon>Maricaulaceae</taxon>
        <taxon>Glycocaulis</taxon>
    </lineage>
</organism>
<feature type="coiled-coil region" evidence="3">
    <location>
        <begin position="65"/>
        <end position="131"/>
    </location>
</feature>
<evidence type="ECO:0000256" key="2">
    <source>
        <dbReference type="ARBA" id="ARBA00022729"/>
    </source>
</evidence>
<dbReference type="PANTHER" id="PTHR35089:SF1">
    <property type="entry name" value="CHAPERONE PROTEIN SKP"/>
    <property type="match status" value="1"/>
</dbReference>
<reference evidence="5 6" key="1">
    <citation type="submission" date="2016-12" db="EMBL/GenBank/DDBJ databases">
        <title>The genome of dimorphic prosthecate Glycocaulis alkaliphilus 6b-8t, isolated from crude oil dictates its adaptability in petroleum environments.</title>
        <authorList>
            <person name="Wu X.-L."/>
            <person name="Geng S."/>
        </authorList>
    </citation>
    <scope>NUCLEOTIDE SEQUENCE [LARGE SCALE GENOMIC DNA]</scope>
    <source>
        <strain evidence="5 6">6B-8</strain>
    </source>
</reference>
<comment type="similarity">
    <text evidence="1">Belongs to the Skp family.</text>
</comment>
<feature type="signal peptide" evidence="4">
    <location>
        <begin position="1"/>
        <end position="32"/>
    </location>
</feature>
<evidence type="ECO:0000256" key="3">
    <source>
        <dbReference type="SAM" id="Coils"/>
    </source>
</evidence>
<dbReference type="Proteomes" id="UP000286954">
    <property type="component" value="Chromosome"/>
</dbReference>
<dbReference type="GO" id="GO:0050821">
    <property type="term" value="P:protein stabilization"/>
    <property type="evidence" value="ECO:0007669"/>
    <property type="project" value="TreeGrafter"/>
</dbReference>
<evidence type="ECO:0000256" key="4">
    <source>
        <dbReference type="SAM" id="SignalP"/>
    </source>
</evidence>
<evidence type="ECO:0000313" key="6">
    <source>
        <dbReference type="Proteomes" id="UP000286954"/>
    </source>
</evidence>
<dbReference type="GO" id="GO:0005829">
    <property type="term" value="C:cytosol"/>
    <property type="evidence" value="ECO:0007669"/>
    <property type="project" value="TreeGrafter"/>
</dbReference>
<dbReference type="SMART" id="SM00935">
    <property type="entry name" value="OmpH"/>
    <property type="match status" value="1"/>
</dbReference>
<accession>A0A3T0EBF4</accession>
<gene>
    <name evidence="5" type="ORF">X907_1767</name>
</gene>
<keyword evidence="2 4" id="KW-0732">Signal</keyword>
<proteinExistence type="inferred from homology"/>
<dbReference type="Gene3D" id="3.30.910.20">
    <property type="entry name" value="Skp domain"/>
    <property type="match status" value="1"/>
</dbReference>
<keyword evidence="6" id="KW-1185">Reference proteome</keyword>